<dbReference type="AlphaFoldDB" id="A0A6C0JBC5"/>
<dbReference type="SUPFAM" id="SSF48371">
    <property type="entry name" value="ARM repeat"/>
    <property type="match status" value="1"/>
</dbReference>
<name>A0A6C0JBC5_9ZZZZ</name>
<dbReference type="PANTHER" id="PTHR23253:SF78">
    <property type="entry name" value="EUKARYOTIC TRANSLATION INITIATION FACTOR 4G1, ISOFORM B-RELATED"/>
    <property type="match status" value="1"/>
</dbReference>
<dbReference type="Pfam" id="PF02854">
    <property type="entry name" value="MIF4G"/>
    <property type="match status" value="1"/>
</dbReference>
<dbReference type="SMART" id="SM00543">
    <property type="entry name" value="MIF4G"/>
    <property type="match status" value="1"/>
</dbReference>
<sequence>MNLGESVLAKTNCGMYEKNQWSPNNLNGKKQYSRKFLLSLRYSPGSLIQPKDLPQNFVIASSRKSKELSPQLNVYKDNTIPHKIINLDKEVNLSQSKNPWRPSKFKHTDKNVEDDIIQKTRCILNKLTVQKMDILINRFNELNIDTENKLKICINLIFEKAVHEPEFSFAYAGMCEILQNKCTFDSKNFLNLILSHCRSEFELIFVDGYDVVTEVLKNPKIKHRYLGNIRFICELYKKKLMTTQNIYYCIRKFSECGNEISLESLCKILNTIGKDLENVNYSQENQYNFNMCFNEIYYIVENRLTSNRIRLLLKNVIDLQNNKWKPNN</sequence>
<dbReference type="GO" id="GO:0016281">
    <property type="term" value="C:eukaryotic translation initiation factor 4F complex"/>
    <property type="evidence" value="ECO:0007669"/>
    <property type="project" value="TreeGrafter"/>
</dbReference>
<dbReference type="GO" id="GO:0003743">
    <property type="term" value="F:translation initiation factor activity"/>
    <property type="evidence" value="ECO:0007669"/>
    <property type="project" value="TreeGrafter"/>
</dbReference>
<dbReference type="InterPro" id="IPR016024">
    <property type="entry name" value="ARM-type_fold"/>
</dbReference>
<evidence type="ECO:0000313" key="2">
    <source>
        <dbReference type="EMBL" id="QHU01986.1"/>
    </source>
</evidence>
<accession>A0A6C0JBC5</accession>
<dbReference type="InterPro" id="IPR049485">
    <property type="entry name" value="eIF4G1-like_eIF4E-bd"/>
</dbReference>
<dbReference type="EMBL" id="MN740351">
    <property type="protein sequence ID" value="QHU01986.1"/>
    <property type="molecule type" value="Genomic_DNA"/>
</dbReference>
<proteinExistence type="predicted"/>
<protein>
    <recommendedName>
        <fullName evidence="1">MIF4G domain-containing protein</fullName>
    </recommendedName>
</protein>
<dbReference type="GO" id="GO:0003729">
    <property type="term" value="F:mRNA binding"/>
    <property type="evidence" value="ECO:0007669"/>
    <property type="project" value="TreeGrafter"/>
</dbReference>
<dbReference type="Pfam" id="PF21140">
    <property type="entry name" value="eIF4G1-like_eIF4E-bd"/>
    <property type="match status" value="1"/>
</dbReference>
<reference evidence="2" key="1">
    <citation type="journal article" date="2020" name="Nature">
        <title>Giant virus diversity and host interactions through global metagenomics.</title>
        <authorList>
            <person name="Schulz F."/>
            <person name="Roux S."/>
            <person name="Paez-Espino D."/>
            <person name="Jungbluth S."/>
            <person name="Walsh D.A."/>
            <person name="Denef V.J."/>
            <person name="McMahon K.D."/>
            <person name="Konstantinidis K.T."/>
            <person name="Eloe-Fadrosh E.A."/>
            <person name="Kyrpides N.C."/>
            <person name="Woyke T."/>
        </authorList>
    </citation>
    <scope>NUCLEOTIDE SEQUENCE</scope>
    <source>
        <strain evidence="2">GVMAG-M-3300025880-56</strain>
    </source>
</reference>
<feature type="domain" description="MIF4G" evidence="1">
    <location>
        <begin position="117"/>
        <end position="323"/>
    </location>
</feature>
<dbReference type="InterPro" id="IPR003890">
    <property type="entry name" value="MIF4G-like_typ-3"/>
</dbReference>
<dbReference type="Gene3D" id="1.25.40.180">
    <property type="match status" value="1"/>
</dbReference>
<dbReference type="PANTHER" id="PTHR23253">
    <property type="entry name" value="EUKARYOTIC TRANSLATION INITIATION FACTOR 4 GAMMA"/>
    <property type="match status" value="1"/>
</dbReference>
<evidence type="ECO:0000259" key="1">
    <source>
        <dbReference type="SMART" id="SM00543"/>
    </source>
</evidence>
<organism evidence="2">
    <name type="scientific">viral metagenome</name>
    <dbReference type="NCBI Taxonomy" id="1070528"/>
    <lineage>
        <taxon>unclassified sequences</taxon>
        <taxon>metagenomes</taxon>
        <taxon>organismal metagenomes</taxon>
    </lineage>
</organism>